<comment type="caution">
    <text evidence="6">The sequence shown here is derived from an EMBL/GenBank/DDBJ whole genome shotgun (WGS) entry which is preliminary data.</text>
</comment>
<dbReference type="EMBL" id="PPEL01000101">
    <property type="protein sequence ID" value="PNV64418.1"/>
    <property type="molecule type" value="Genomic_DNA"/>
</dbReference>
<feature type="domain" description="HTH luxR-type" evidence="5">
    <location>
        <begin position="425"/>
        <end position="490"/>
    </location>
</feature>
<organism evidence="6 7">
    <name type="scientific">Rubneribacter badeniensis</name>
    <dbReference type="NCBI Taxonomy" id="2070688"/>
    <lineage>
        <taxon>Bacteria</taxon>
        <taxon>Bacillati</taxon>
        <taxon>Actinomycetota</taxon>
        <taxon>Coriobacteriia</taxon>
        <taxon>Eggerthellales</taxon>
        <taxon>Eggerthellaceae</taxon>
        <taxon>Rubneribacter</taxon>
    </lineage>
</organism>
<evidence type="ECO:0000259" key="5">
    <source>
        <dbReference type="PROSITE" id="PS50043"/>
    </source>
</evidence>
<feature type="transmembrane region" description="Helical" evidence="4">
    <location>
        <begin position="120"/>
        <end position="141"/>
    </location>
</feature>
<dbReference type="SMART" id="SM00421">
    <property type="entry name" value="HTH_LUXR"/>
    <property type="match status" value="1"/>
</dbReference>
<feature type="transmembrane region" description="Helical" evidence="4">
    <location>
        <begin position="153"/>
        <end position="170"/>
    </location>
</feature>
<dbReference type="Gene3D" id="1.10.10.10">
    <property type="entry name" value="Winged helix-like DNA-binding domain superfamily/Winged helix DNA-binding domain"/>
    <property type="match status" value="1"/>
</dbReference>
<keyword evidence="2" id="KW-0238">DNA-binding</keyword>
<sequence>MTQPHNPSPFAVARERMRGLSWKNFLGPRTIGFALARGWVYLMFLGAAVSCVTWNGQPVPGIVFTGSTVALCATLFASAFLGEHLEALAKRWRFRLLGPALTMAGTLLISSITLPGAAQVPLGAAGALCTGVGSGLIDLGYGELYRNVDPQKTAFEVPFAFFLAALLFPLVMSLPSAAACAVTSLLPLASGWILFVHLKAWSPRLAANVQPVSIHLGRFSWKIGACACLIGLADGVVRAVFIAANEAPVESFYRNPIVWASVLTMGIVYGCILFSREIGLRQVYKSVMLVMAVFFMLLPVFTGLTDVESTIALAGYGTFNVLIWVLLADISFNFRFSSITVFGIGWGMITLGVLLGSVAGQTISRLAPFSPQTLSLIALLATLAILASYMFVFRESDLIALTKPDDAQADAEEPRRRRFHDRCQDVAAEYRLSPKETEIMILFAKGRSSARIQEELYLSRGTVTTHLRHIYQKMDVHSKQEFLDVIEGRQEGRQG</sequence>
<feature type="transmembrane region" description="Helical" evidence="4">
    <location>
        <begin position="310"/>
        <end position="327"/>
    </location>
</feature>
<dbReference type="InterPro" id="IPR000792">
    <property type="entry name" value="Tscrpt_reg_LuxR_C"/>
</dbReference>
<feature type="transmembrane region" description="Helical" evidence="4">
    <location>
        <begin position="339"/>
        <end position="360"/>
    </location>
</feature>
<keyword evidence="4" id="KW-0812">Transmembrane</keyword>
<keyword evidence="7" id="KW-1185">Reference proteome</keyword>
<dbReference type="InterPro" id="IPR036388">
    <property type="entry name" value="WH-like_DNA-bd_sf"/>
</dbReference>
<feature type="transmembrane region" description="Helical" evidence="4">
    <location>
        <begin position="176"/>
        <end position="198"/>
    </location>
</feature>
<dbReference type="CDD" id="cd06170">
    <property type="entry name" value="LuxR_C_like"/>
    <property type="match status" value="1"/>
</dbReference>
<proteinExistence type="predicted"/>
<evidence type="ECO:0000256" key="2">
    <source>
        <dbReference type="ARBA" id="ARBA00023125"/>
    </source>
</evidence>
<dbReference type="InterPro" id="IPR016032">
    <property type="entry name" value="Sig_transdc_resp-reg_C-effctor"/>
</dbReference>
<keyword evidence="4" id="KW-1133">Transmembrane helix</keyword>
<evidence type="ECO:0000256" key="4">
    <source>
        <dbReference type="SAM" id="Phobius"/>
    </source>
</evidence>
<protein>
    <submittedName>
        <fullName evidence="6">Helix-turn-helix transcriptional regulator</fullName>
    </submittedName>
</protein>
<dbReference type="Pfam" id="PF00196">
    <property type="entry name" value="GerE"/>
    <property type="match status" value="1"/>
</dbReference>
<dbReference type="Proteomes" id="UP000236488">
    <property type="component" value="Unassembled WGS sequence"/>
</dbReference>
<gene>
    <name evidence="6" type="ORF">C2L80_12050</name>
</gene>
<dbReference type="SUPFAM" id="SSF46894">
    <property type="entry name" value="C-terminal effector domain of the bipartite response regulators"/>
    <property type="match status" value="1"/>
</dbReference>
<dbReference type="GO" id="GO:0006355">
    <property type="term" value="P:regulation of DNA-templated transcription"/>
    <property type="evidence" value="ECO:0007669"/>
    <property type="project" value="InterPro"/>
</dbReference>
<keyword evidence="4" id="KW-0472">Membrane</keyword>
<dbReference type="PANTHER" id="PTHR44688:SF16">
    <property type="entry name" value="DNA-BINDING TRANSCRIPTIONAL ACTIVATOR DEVR_DOSR"/>
    <property type="match status" value="1"/>
</dbReference>
<feature type="transmembrane region" description="Helical" evidence="4">
    <location>
        <begin position="286"/>
        <end position="304"/>
    </location>
</feature>
<evidence type="ECO:0000256" key="3">
    <source>
        <dbReference type="ARBA" id="ARBA00023163"/>
    </source>
</evidence>
<dbReference type="GO" id="GO:0003677">
    <property type="term" value="F:DNA binding"/>
    <property type="evidence" value="ECO:0007669"/>
    <property type="project" value="UniProtKB-KW"/>
</dbReference>
<accession>A0A2K2U2H8</accession>
<dbReference type="PANTHER" id="PTHR44688">
    <property type="entry name" value="DNA-BINDING TRANSCRIPTIONAL ACTIVATOR DEVR_DOSR"/>
    <property type="match status" value="1"/>
</dbReference>
<feature type="transmembrane region" description="Helical" evidence="4">
    <location>
        <begin position="219"/>
        <end position="244"/>
    </location>
</feature>
<dbReference type="PROSITE" id="PS50043">
    <property type="entry name" value="HTH_LUXR_2"/>
    <property type="match status" value="1"/>
</dbReference>
<evidence type="ECO:0000313" key="6">
    <source>
        <dbReference type="EMBL" id="PNV64418.1"/>
    </source>
</evidence>
<name>A0A2K2U2H8_9ACTN</name>
<feature type="transmembrane region" description="Helical" evidence="4">
    <location>
        <begin position="94"/>
        <end position="114"/>
    </location>
</feature>
<feature type="transmembrane region" description="Helical" evidence="4">
    <location>
        <begin position="62"/>
        <end position="82"/>
    </location>
</feature>
<evidence type="ECO:0000256" key="1">
    <source>
        <dbReference type="ARBA" id="ARBA00023015"/>
    </source>
</evidence>
<dbReference type="PRINTS" id="PR00038">
    <property type="entry name" value="HTHLUXR"/>
</dbReference>
<keyword evidence="3" id="KW-0804">Transcription</keyword>
<evidence type="ECO:0000313" key="7">
    <source>
        <dbReference type="Proteomes" id="UP000236488"/>
    </source>
</evidence>
<dbReference type="AlphaFoldDB" id="A0A2K2U2H8"/>
<reference evidence="6 7" key="1">
    <citation type="journal article" date="2018" name="Int. J. Syst. Evol. Microbiol.">
        <title>Rubneribacter badeniensis gen. nov., sp. nov. and Enteroscipio rubneri gen. nov., sp. nov., new members of the Eggerthellaceae isolated from human faeces.</title>
        <authorList>
            <person name="Danylec N."/>
            <person name="Gobl A."/>
            <person name="Stoll D.A."/>
            <person name="Hetzer B."/>
            <person name="Kulling S.E."/>
            <person name="Huch M."/>
        </authorList>
    </citation>
    <scope>NUCLEOTIDE SEQUENCE [LARGE SCALE GENOMIC DNA]</scope>
    <source>
        <strain evidence="6 7">ResAG-85</strain>
    </source>
</reference>
<dbReference type="RefSeq" id="WP_103263281.1">
    <property type="nucleotide sequence ID" value="NZ_PPEL01000101.1"/>
</dbReference>
<feature type="transmembrane region" description="Helical" evidence="4">
    <location>
        <begin position="372"/>
        <end position="393"/>
    </location>
</feature>
<keyword evidence="1" id="KW-0805">Transcription regulation</keyword>
<feature type="transmembrane region" description="Helical" evidence="4">
    <location>
        <begin position="256"/>
        <end position="274"/>
    </location>
</feature>